<keyword evidence="5" id="KW-0574">Periplasm</keyword>
<dbReference type="Proteomes" id="UP000316238">
    <property type="component" value="Unassembled WGS sequence"/>
</dbReference>
<dbReference type="Pfam" id="PF16822">
    <property type="entry name" value="ALGX"/>
    <property type="match status" value="1"/>
</dbReference>
<keyword evidence="4" id="KW-0732">Signal</keyword>
<dbReference type="GO" id="GO:0042121">
    <property type="term" value="P:alginic acid biosynthetic process"/>
    <property type="evidence" value="ECO:0007669"/>
    <property type="project" value="UniProtKB-UniPathway"/>
</dbReference>
<evidence type="ECO:0000256" key="6">
    <source>
        <dbReference type="ARBA" id="ARBA00022841"/>
    </source>
</evidence>
<dbReference type="GO" id="GO:0042597">
    <property type="term" value="C:periplasmic space"/>
    <property type="evidence" value="ECO:0007669"/>
    <property type="project" value="UniProtKB-SubCell"/>
</dbReference>
<keyword evidence="6" id="KW-0016">Alginate biosynthesis</keyword>
<keyword evidence="3" id="KW-0808">Transferase</keyword>
<evidence type="ECO:0000313" key="8">
    <source>
        <dbReference type="EMBL" id="TAA74465.1"/>
    </source>
</evidence>
<sequence>MGNRIYSAVLSTLFLLVLIVPLGLFLVSPRKEISTAEKRKLATFPKVKGNLQGMLAFPKQFDIFYQDHFGLRDSLIRASNAISLNVLHLSPSPVVIKGKEGWFFYTGESVIDDYYGQRQADAISMDEYLALFADRRDWLSRIGVRYLFIPVPNKITVYDAYLPNRIQRSRGLSFYEEFIAAANKEVTFHDTVNLYALFKRHKEERQLYFKTDTHWTNEGAMLAFNQMIAYCKQWFPEAQMRAISKDEFSIDNVPFSGDLARLMHLEKEVGETVPVVHIKQPCAGTDQPLSAQELALLPDRKAAAKAPSTNGCPQQKLTALVIHDSFGNGLRRYFNERFKRVIYSPNVPFDQLKQLISHVKPDIVFDVWVARNMQRIAPDPQLTAAVLEAQYAASDKVRLRVDNSLDINSVSLRHDLRLQPSTDGLLLQATSSDPYFVVPFTPPADGERYLVEVNVDAPQDTDFALYFTTADDQGTIRPQHRVEQNVRKGANRLLFRLPHPHVKGLIRIDPGTTTGTYLLRSLTIKAVPTTKQ</sequence>
<dbReference type="EMBL" id="NQJD01000026">
    <property type="protein sequence ID" value="TAA74465.1"/>
    <property type="molecule type" value="Genomic_DNA"/>
</dbReference>
<name>A0A521G0D4_9BACT</name>
<evidence type="ECO:0000256" key="1">
    <source>
        <dbReference type="ARBA" id="ARBA00004418"/>
    </source>
</evidence>
<keyword evidence="9" id="KW-1185">Reference proteome</keyword>
<dbReference type="UniPathway" id="UPA00286"/>
<comment type="caution">
    <text evidence="8">The sequence shown here is derived from an EMBL/GenBank/DDBJ whole genome shotgun (WGS) entry which is preliminary data.</text>
</comment>
<evidence type="ECO:0000259" key="7">
    <source>
        <dbReference type="Pfam" id="PF16822"/>
    </source>
</evidence>
<evidence type="ECO:0000256" key="2">
    <source>
        <dbReference type="ARBA" id="ARBA00005182"/>
    </source>
</evidence>
<organism evidence="8 9">
    <name type="scientific">Candidatus Electronema aureum</name>
    <dbReference type="NCBI Taxonomy" id="2005002"/>
    <lineage>
        <taxon>Bacteria</taxon>
        <taxon>Pseudomonadati</taxon>
        <taxon>Thermodesulfobacteriota</taxon>
        <taxon>Desulfobulbia</taxon>
        <taxon>Desulfobulbales</taxon>
        <taxon>Desulfobulbaceae</taxon>
        <taxon>Candidatus Electronema</taxon>
    </lineage>
</organism>
<accession>A0A521G0D4</accession>
<evidence type="ECO:0000313" key="9">
    <source>
        <dbReference type="Proteomes" id="UP000316238"/>
    </source>
</evidence>
<comment type="pathway">
    <text evidence="2">Glycan biosynthesis; alginate biosynthesis.</text>
</comment>
<feature type="domain" description="AlgX/AlgJ SGNH hydrolase-like" evidence="7">
    <location>
        <begin position="95"/>
        <end position="274"/>
    </location>
</feature>
<dbReference type="GO" id="GO:0016787">
    <property type="term" value="F:hydrolase activity"/>
    <property type="evidence" value="ECO:0007669"/>
    <property type="project" value="UniProtKB-KW"/>
</dbReference>
<dbReference type="InterPro" id="IPR031811">
    <property type="entry name" value="ALGX/ALGJ_SGNH-like"/>
</dbReference>
<gene>
    <name evidence="8" type="ORF">CDV28_12625</name>
</gene>
<dbReference type="AlphaFoldDB" id="A0A521G0D4"/>
<reference evidence="8" key="1">
    <citation type="submission" date="2017-07" db="EMBL/GenBank/DDBJ databases">
        <title>The cable genome - Insights into the physiology and evolution of filamentous bacteria capable of sulfide oxidation via long distance electron transfer.</title>
        <authorList>
            <person name="Thorup C."/>
            <person name="Bjerg J.T."/>
            <person name="Schreiber L."/>
            <person name="Nielsen L.P."/>
            <person name="Kjeldsen K.U."/>
            <person name="Boesen T."/>
            <person name="Boggild A."/>
            <person name="Meysman F."/>
            <person name="Geelhoed J."/>
            <person name="Schramm A."/>
        </authorList>
    </citation>
    <scope>NUCLEOTIDE SEQUENCE [LARGE SCALE GENOMIC DNA]</scope>
    <source>
        <strain evidence="8">GS</strain>
    </source>
</reference>
<protein>
    <submittedName>
        <fullName evidence="8">SGNH hydrolase-like domain-containing protein, acetyltransferase AlgX</fullName>
    </submittedName>
</protein>
<comment type="subcellular location">
    <subcellularLocation>
        <location evidence="1">Periplasm</location>
    </subcellularLocation>
</comment>
<evidence type="ECO:0000256" key="5">
    <source>
        <dbReference type="ARBA" id="ARBA00022764"/>
    </source>
</evidence>
<dbReference type="GO" id="GO:0016740">
    <property type="term" value="F:transferase activity"/>
    <property type="evidence" value="ECO:0007669"/>
    <property type="project" value="UniProtKB-KW"/>
</dbReference>
<evidence type="ECO:0000256" key="3">
    <source>
        <dbReference type="ARBA" id="ARBA00022679"/>
    </source>
</evidence>
<proteinExistence type="predicted"/>
<evidence type="ECO:0000256" key="4">
    <source>
        <dbReference type="ARBA" id="ARBA00022729"/>
    </source>
</evidence>